<evidence type="ECO:0000313" key="3">
    <source>
        <dbReference type="Proteomes" id="UP000297245"/>
    </source>
</evidence>
<organism evidence="2 3">
    <name type="scientific">Dendrothele bispora (strain CBS 962.96)</name>
    <dbReference type="NCBI Taxonomy" id="1314807"/>
    <lineage>
        <taxon>Eukaryota</taxon>
        <taxon>Fungi</taxon>
        <taxon>Dikarya</taxon>
        <taxon>Basidiomycota</taxon>
        <taxon>Agaricomycotina</taxon>
        <taxon>Agaricomycetes</taxon>
        <taxon>Agaricomycetidae</taxon>
        <taxon>Agaricales</taxon>
        <taxon>Agaricales incertae sedis</taxon>
        <taxon>Dendrothele</taxon>
    </lineage>
</organism>
<accession>A0A4S8KZM7</accession>
<proteinExistence type="predicted"/>
<gene>
    <name evidence="2" type="ORF">K435DRAFT_809103</name>
</gene>
<dbReference type="AlphaFoldDB" id="A0A4S8KZM7"/>
<reference evidence="2 3" key="1">
    <citation type="journal article" date="2019" name="Nat. Ecol. Evol.">
        <title>Megaphylogeny resolves global patterns of mushroom evolution.</title>
        <authorList>
            <person name="Varga T."/>
            <person name="Krizsan K."/>
            <person name="Foldi C."/>
            <person name="Dima B."/>
            <person name="Sanchez-Garcia M."/>
            <person name="Sanchez-Ramirez S."/>
            <person name="Szollosi G.J."/>
            <person name="Szarkandi J.G."/>
            <person name="Papp V."/>
            <person name="Albert L."/>
            <person name="Andreopoulos W."/>
            <person name="Angelini C."/>
            <person name="Antonin V."/>
            <person name="Barry K.W."/>
            <person name="Bougher N.L."/>
            <person name="Buchanan P."/>
            <person name="Buyck B."/>
            <person name="Bense V."/>
            <person name="Catcheside P."/>
            <person name="Chovatia M."/>
            <person name="Cooper J."/>
            <person name="Damon W."/>
            <person name="Desjardin D."/>
            <person name="Finy P."/>
            <person name="Geml J."/>
            <person name="Haridas S."/>
            <person name="Hughes K."/>
            <person name="Justo A."/>
            <person name="Karasinski D."/>
            <person name="Kautmanova I."/>
            <person name="Kiss B."/>
            <person name="Kocsube S."/>
            <person name="Kotiranta H."/>
            <person name="LaButti K.M."/>
            <person name="Lechner B.E."/>
            <person name="Liimatainen K."/>
            <person name="Lipzen A."/>
            <person name="Lukacs Z."/>
            <person name="Mihaltcheva S."/>
            <person name="Morgado L.N."/>
            <person name="Niskanen T."/>
            <person name="Noordeloos M.E."/>
            <person name="Ohm R.A."/>
            <person name="Ortiz-Santana B."/>
            <person name="Ovrebo C."/>
            <person name="Racz N."/>
            <person name="Riley R."/>
            <person name="Savchenko A."/>
            <person name="Shiryaev A."/>
            <person name="Soop K."/>
            <person name="Spirin V."/>
            <person name="Szebenyi C."/>
            <person name="Tomsovsky M."/>
            <person name="Tulloss R.E."/>
            <person name="Uehling J."/>
            <person name="Grigoriev I.V."/>
            <person name="Vagvolgyi C."/>
            <person name="Papp T."/>
            <person name="Martin F.M."/>
            <person name="Miettinen O."/>
            <person name="Hibbett D.S."/>
            <person name="Nagy L.G."/>
        </authorList>
    </citation>
    <scope>NUCLEOTIDE SEQUENCE [LARGE SCALE GENOMIC DNA]</scope>
    <source>
        <strain evidence="2 3">CBS 962.96</strain>
    </source>
</reference>
<dbReference type="EMBL" id="ML179812">
    <property type="protein sequence ID" value="THU81393.1"/>
    <property type="molecule type" value="Genomic_DNA"/>
</dbReference>
<evidence type="ECO:0000256" key="1">
    <source>
        <dbReference type="SAM" id="MobiDB-lite"/>
    </source>
</evidence>
<dbReference type="Proteomes" id="UP000297245">
    <property type="component" value="Unassembled WGS sequence"/>
</dbReference>
<keyword evidence="3" id="KW-1185">Reference proteome</keyword>
<feature type="compositionally biased region" description="Pro residues" evidence="1">
    <location>
        <begin position="185"/>
        <end position="200"/>
    </location>
</feature>
<feature type="region of interest" description="Disordered" evidence="1">
    <location>
        <begin position="370"/>
        <end position="415"/>
    </location>
</feature>
<evidence type="ECO:0000313" key="2">
    <source>
        <dbReference type="EMBL" id="THU81393.1"/>
    </source>
</evidence>
<name>A0A4S8KZM7_DENBC</name>
<sequence>MARVYTTPNSRLDDARRLTQDYPAFGENLSRASSRSSNASDTSRLAYPRVPEDILDQIDEARAARDRALANWNAARQDPDVNQVREAELGSKYLEAQQELDRAEHQRRVFYVGRPSELSTGTTPRLAAPTPLRAVSEQLEIRLKQGEDPRNLGHTANAEVQVTDKTSARIERTRAKLSSSHVISPPRPLLPPPLPVPSPSRHPSQPLVQLVPENLAPLLEGEDLKKWVHKTSVYKNKPLKMADNLKFSRTEHDHVELASQDVAVQPRSLSPAILASPLLQIATRFSLQPIPEDLAPFLEQREDPNNWCHRADAKTGLEDRRLQVANECNLARTERDHAKPLDRHAATSRLVFPTLLTPFPQSLGYEDSAPSLWEQGKPTPDLNYRASSKTGEEVELVGEREEGMRSRGQNTLAPNAPMTVVGSELLYQHLHTRAQLLRGEGAREVPPNQLVLNSPPPLGNYAFKLRPSRSPSFLGTTSNRGSSDILSEVLEEKEIPKGAPMGPVNLIMEIEMEVGVDHQIGGMLIRVTRTTMTEDKVMTTNREEVGMGIMNHVVVHVGEDHWEVTLRMMGNRKVADMETPKGVTKKIRRGEEV</sequence>
<feature type="region of interest" description="Disordered" evidence="1">
    <location>
        <begin position="174"/>
        <end position="203"/>
    </location>
</feature>
<protein>
    <submittedName>
        <fullName evidence="2">Uncharacterized protein</fullName>
    </submittedName>
</protein>